<evidence type="ECO:0000256" key="5">
    <source>
        <dbReference type="ARBA" id="ARBA00022692"/>
    </source>
</evidence>
<comment type="subcellular location">
    <subcellularLocation>
        <location evidence="1">Cell membrane</location>
        <topology evidence="1">Multi-pass membrane protein</topology>
    </subcellularLocation>
</comment>
<feature type="transmembrane region" description="Helical" evidence="8">
    <location>
        <begin position="220"/>
        <end position="245"/>
    </location>
</feature>
<comment type="similarity">
    <text evidence="2">Belongs to the ABC-2 integral membrane protein family.</text>
</comment>
<dbReference type="STRING" id="596327.PORUE0001_1223"/>
<dbReference type="PANTHER" id="PTHR30294:SF29">
    <property type="entry name" value="MULTIDRUG ABC TRANSPORTER PERMEASE YBHS-RELATED"/>
    <property type="match status" value="1"/>
</dbReference>
<feature type="transmembrane region" description="Helical" evidence="8">
    <location>
        <begin position="18"/>
        <end position="37"/>
    </location>
</feature>
<dbReference type="GO" id="GO:0140359">
    <property type="term" value="F:ABC-type transporter activity"/>
    <property type="evidence" value="ECO:0007669"/>
    <property type="project" value="InterPro"/>
</dbReference>
<evidence type="ECO:0000256" key="4">
    <source>
        <dbReference type="ARBA" id="ARBA00022475"/>
    </source>
</evidence>
<evidence type="ECO:0000256" key="2">
    <source>
        <dbReference type="ARBA" id="ARBA00007783"/>
    </source>
</evidence>
<evidence type="ECO:0000256" key="8">
    <source>
        <dbReference type="SAM" id="Phobius"/>
    </source>
</evidence>
<keyword evidence="3" id="KW-0813">Transport</keyword>
<organism evidence="10 11">
    <name type="scientific">Porphyromonas uenonis 60-3</name>
    <dbReference type="NCBI Taxonomy" id="596327"/>
    <lineage>
        <taxon>Bacteria</taxon>
        <taxon>Pseudomonadati</taxon>
        <taxon>Bacteroidota</taxon>
        <taxon>Bacteroidia</taxon>
        <taxon>Bacteroidales</taxon>
        <taxon>Porphyromonadaceae</taxon>
        <taxon>Porphyromonas</taxon>
    </lineage>
</organism>
<dbReference type="InterPro" id="IPR013525">
    <property type="entry name" value="ABC2_TM"/>
</dbReference>
<dbReference type="eggNOG" id="COG0842">
    <property type="taxonomic scope" value="Bacteria"/>
</dbReference>
<evidence type="ECO:0000256" key="6">
    <source>
        <dbReference type="ARBA" id="ARBA00022989"/>
    </source>
</evidence>
<dbReference type="Pfam" id="PF12698">
    <property type="entry name" value="ABC2_membrane_3"/>
    <property type="match status" value="1"/>
</dbReference>
<gene>
    <name evidence="10" type="ORF">PORUE0001_1223</name>
</gene>
<keyword evidence="5 8" id="KW-0812">Transmembrane</keyword>
<keyword evidence="6 8" id="KW-1133">Transmembrane helix</keyword>
<reference evidence="10 11" key="1">
    <citation type="submission" date="2009-04" db="EMBL/GenBank/DDBJ databases">
        <authorList>
            <person name="Sebastian Y."/>
            <person name="Madupu R."/>
            <person name="Durkin A.S."/>
            <person name="Torralba M."/>
            <person name="Methe B."/>
            <person name="Sutton G.G."/>
            <person name="Strausberg R.L."/>
            <person name="Nelson K.E."/>
        </authorList>
    </citation>
    <scope>NUCLEOTIDE SEQUENCE [LARGE SCALE GENOMIC DNA]</scope>
    <source>
        <strain evidence="10 11">60-3</strain>
    </source>
</reference>
<evidence type="ECO:0000256" key="3">
    <source>
        <dbReference type="ARBA" id="ARBA00022448"/>
    </source>
</evidence>
<feature type="transmembrane region" description="Helical" evidence="8">
    <location>
        <begin position="349"/>
        <end position="367"/>
    </location>
</feature>
<evidence type="ECO:0000313" key="10">
    <source>
        <dbReference type="EMBL" id="EEK17338.1"/>
    </source>
</evidence>
<evidence type="ECO:0000256" key="1">
    <source>
        <dbReference type="ARBA" id="ARBA00004651"/>
    </source>
</evidence>
<dbReference type="RefSeq" id="WP_007364913.1">
    <property type="nucleotide sequence ID" value="NZ_ACLR01000088.1"/>
</dbReference>
<dbReference type="Gene3D" id="3.40.1710.10">
    <property type="entry name" value="abc type-2 transporter like domain"/>
    <property type="match status" value="1"/>
</dbReference>
<keyword evidence="7 8" id="KW-0472">Membrane</keyword>
<protein>
    <submittedName>
        <fullName evidence="10">ABC-2 type transporter</fullName>
    </submittedName>
</protein>
<evidence type="ECO:0000256" key="7">
    <source>
        <dbReference type="ARBA" id="ARBA00023136"/>
    </source>
</evidence>
<evidence type="ECO:0000313" key="11">
    <source>
        <dbReference type="Proteomes" id="UP000003303"/>
    </source>
</evidence>
<accession>C2MAE9</accession>
<dbReference type="PANTHER" id="PTHR30294">
    <property type="entry name" value="MEMBRANE COMPONENT OF ABC TRANSPORTER YHHJ-RELATED"/>
    <property type="match status" value="1"/>
</dbReference>
<dbReference type="OrthoDB" id="9808686at2"/>
<dbReference type="InterPro" id="IPR047817">
    <property type="entry name" value="ABC2_TM_bact-type"/>
</dbReference>
<feature type="transmembrane region" description="Helical" evidence="8">
    <location>
        <begin position="257"/>
        <end position="278"/>
    </location>
</feature>
<dbReference type="Proteomes" id="UP000003303">
    <property type="component" value="Unassembled WGS sequence"/>
</dbReference>
<name>C2MAE9_9PORP</name>
<keyword evidence="11" id="KW-1185">Reference proteome</keyword>
<dbReference type="EMBL" id="ACLR01000088">
    <property type="protein sequence ID" value="EEK17338.1"/>
    <property type="molecule type" value="Genomic_DNA"/>
</dbReference>
<keyword evidence="4" id="KW-1003">Cell membrane</keyword>
<dbReference type="GO" id="GO:0005886">
    <property type="term" value="C:plasma membrane"/>
    <property type="evidence" value="ECO:0007669"/>
    <property type="project" value="UniProtKB-SubCell"/>
</dbReference>
<feature type="transmembrane region" description="Helical" evidence="8">
    <location>
        <begin position="178"/>
        <end position="199"/>
    </location>
</feature>
<dbReference type="InterPro" id="IPR051449">
    <property type="entry name" value="ABC-2_transporter_component"/>
</dbReference>
<comment type="caution">
    <text evidence="10">The sequence shown here is derived from an EMBL/GenBank/DDBJ whole genome shotgun (WGS) entry which is preliminary data.</text>
</comment>
<evidence type="ECO:0000259" key="9">
    <source>
        <dbReference type="PROSITE" id="PS51012"/>
    </source>
</evidence>
<sequence length="371" mass="42122">MLLALIRKEIYNLLRNRLLLGMVVMYPIVVLMLLPFATTTDIKNLQTVVIDHDHTSLSQRLQEQFFSSGYFVNAWQGKLPPTLQEGMKLIEDGQADLIITIPPRFEEHLMRYQKSQIEARINAFNATKGAVAGGYTQQIVQQFVTQLNESTGIEELATIPIRIVEVNRYNPQINYKNYIIPGLVAMLITMTAFILPALNMVQEKEVGTIEQMNVTPIHPLIFMLSKALPYIVISIFMVFLAHPIVRLLYGLWPQGNVGMMIVGTMLYVLAMSGLGLFITNFAHTQQQAMFSFFFVLMFFILLGGLFTPIEGMPSWARALAVSHPFTHYSILMRTYYLKPVAFTELWRELTALSVFAVVNATAAILTYRKRA</sequence>
<dbReference type="AlphaFoldDB" id="C2MAE9"/>
<feature type="transmembrane region" description="Helical" evidence="8">
    <location>
        <begin position="290"/>
        <end position="309"/>
    </location>
</feature>
<feature type="domain" description="ABC transmembrane type-2" evidence="9">
    <location>
        <begin position="133"/>
        <end position="370"/>
    </location>
</feature>
<proteinExistence type="inferred from homology"/>
<dbReference type="PROSITE" id="PS51012">
    <property type="entry name" value="ABC_TM2"/>
    <property type="match status" value="1"/>
</dbReference>